<protein>
    <submittedName>
        <fullName evidence="2">Uncharacterized protein</fullName>
    </submittedName>
</protein>
<proteinExistence type="predicted"/>
<feature type="transmembrane region" description="Helical" evidence="1">
    <location>
        <begin position="83"/>
        <end position="105"/>
    </location>
</feature>
<evidence type="ECO:0000313" key="2">
    <source>
        <dbReference type="EMBL" id="KAF2157368.1"/>
    </source>
</evidence>
<dbReference type="AlphaFoldDB" id="A0A9P4JE67"/>
<reference evidence="2" key="1">
    <citation type="journal article" date="2020" name="Stud. Mycol.">
        <title>101 Dothideomycetes genomes: a test case for predicting lifestyles and emergence of pathogens.</title>
        <authorList>
            <person name="Haridas S."/>
            <person name="Albert R."/>
            <person name="Binder M."/>
            <person name="Bloem J."/>
            <person name="Labutti K."/>
            <person name="Salamov A."/>
            <person name="Andreopoulos B."/>
            <person name="Baker S."/>
            <person name="Barry K."/>
            <person name="Bills G."/>
            <person name="Bluhm B."/>
            <person name="Cannon C."/>
            <person name="Castanera R."/>
            <person name="Culley D."/>
            <person name="Daum C."/>
            <person name="Ezra D."/>
            <person name="Gonzalez J."/>
            <person name="Henrissat B."/>
            <person name="Kuo A."/>
            <person name="Liang C."/>
            <person name="Lipzen A."/>
            <person name="Lutzoni F."/>
            <person name="Magnuson J."/>
            <person name="Mondo S."/>
            <person name="Nolan M."/>
            <person name="Ohm R."/>
            <person name="Pangilinan J."/>
            <person name="Park H.-J."/>
            <person name="Ramirez L."/>
            <person name="Alfaro M."/>
            <person name="Sun H."/>
            <person name="Tritt A."/>
            <person name="Yoshinaga Y."/>
            <person name="Zwiers L.-H."/>
            <person name="Turgeon B."/>
            <person name="Goodwin S."/>
            <person name="Spatafora J."/>
            <person name="Crous P."/>
            <person name="Grigoriev I."/>
        </authorList>
    </citation>
    <scope>NUCLEOTIDE SEQUENCE</scope>
    <source>
        <strain evidence="2">CBS 260.36</strain>
    </source>
</reference>
<keyword evidence="1" id="KW-1133">Transmembrane helix</keyword>
<feature type="transmembrane region" description="Helical" evidence="1">
    <location>
        <begin position="159"/>
        <end position="179"/>
    </location>
</feature>
<dbReference type="EMBL" id="ML996081">
    <property type="protein sequence ID" value="KAF2157368.1"/>
    <property type="molecule type" value="Genomic_DNA"/>
</dbReference>
<feature type="transmembrane region" description="Helical" evidence="1">
    <location>
        <begin position="7"/>
        <end position="31"/>
    </location>
</feature>
<evidence type="ECO:0000256" key="1">
    <source>
        <dbReference type="SAM" id="Phobius"/>
    </source>
</evidence>
<organism evidence="2 3">
    <name type="scientific">Myriangium duriaei CBS 260.36</name>
    <dbReference type="NCBI Taxonomy" id="1168546"/>
    <lineage>
        <taxon>Eukaryota</taxon>
        <taxon>Fungi</taxon>
        <taxon>Dikarya</taxon>
        <taxon>Ascomycota</taxon>
        <taxon>Pezizomycotina</taxon>
        <taxon>Dothideomycetes</taxon>
        <taxon>Dothideomycetidae</taxon>
        <taxon>Myriangiales</taxon>
        <taxon>Myriangiaceae</taxon>
        <taxon>Myriangium</taxon>
    </lineage>
</organism>
<feature type="transmembrane region" description="Helical" evidence="1">
    <location>
        <begin position="117"/>
        <end position="139"/>
    </location>
</feature>
<name>A0A9P4JE67_9PEZI</name>
<sequence>MPRRIVYGLGLWVFLAGGALTIASLSLPLWLSHTTSTSSISYGLHSRCTTVDDGPRTCLPFPSPDECHGGNRAFCSLWRTVGFLMNFAIVLELATLVSFVVALVGGRDKREGGWKMCAGLCGVVALVQIVAMAIVAFVNDHDARFAVGWGLDTSTVLCTVSWVVLGLNSAGMVGAAYILPPEDDYEPIP</sequence>
<keyword evidence="3" id="KW-1185">Reference proteome</keyword>
<gene>
    <name evidence="2" type="ORF">K461DRAFT_273526</name>
</gene>
<evidence type="ECO:0000313" key="3">
    <source>
        <dbReference type="Proteomes" id="UP000799439"/>
    </source>
</evidence>
<dbReference type="Proteomes" id="UP000799439">
    <property type="component" value="Unassembled WGS sequence"/>
</dbReference>
<keyword evidence="1" id="KW-0472">Membrane</keyword>
<dbReference type="Gene3D" id="1.20.140.150">
    <property type="match status" value="1"/>
</dbReference>
<dbReference type="OrthoDB" id="61370at2759"/>
<accession>A0A9P4JE67</accession>
<keyword evidence="1" id="KW-0812">Transmembrane</keyword>
<comment type="caution">
    <text evidence="2">The sequence shown here is derived from an EMBL/GenBank/DDBJ whole genome shotgun (WGS) entry which is preliminary data.</text>
</comment>